<comment type="caution">
    <text evidence="2">The sequence shown here is derived from an EMBL/GenBank/DDBJ whole genome shotgun (WGS) entry which is preliminary data.</text>
</comment>
<feature type="coiled-coil region" evidence="1">
    <location>
        <begin position="38"/>
        <end position="65"/>
    </location>
</feature>
<evidence type="ECO:0000313" key="3">
    <source>
        <dbReference type="Proteomes" id="UP000683360"/>
    </source>
</evidence>
<keyword evidence="3" id="KW-1185">Reference proteome</keyword>
<evidence type="ECO:0000313" key="2">
    <source>
        <dbReference type="EMBL" id="CAG2193066.1"/>
    </source>
</evidence>
<reference evidence="2" key="1">
    <citation type="submission" date="2021-03" db="EMBL/GenBank/DDBJ databases">
        <authorList>
            <person name="Bekaert M."/>
        </authorList>
    </citation>
    <scope>NUCLEOTIDE SEQUENCE</scope>
</reference>
<dbReference type="SUPFAM" id="SSF49842">
    <property type="entry name" value="TNF-like"/>
    <property type="match status" value="1"/>
</dbReference>
<protein>
    <recommendedName>
        <fullName evidence="4">C1q domain-containing protein</fullName>
    </recommendedName>
</protein>
<feature type="coiled-coil region" evidence="1">
    <location>
        <begin position="105"/>
        <end position="168"/>
    </location>
</feature>
<accession>A0A8S3QEQ1</accession>
<sequence length="364" mass="41174">MLVLCVCHGFLLDGKTIPPPTPGSVMTDEHYKFVMQFIFQERQSRLQLEEQMKQLQQQLYSTQTDLVNKMNALDHCSMAESNRVSGLLNRTNFLEDKVSVLTKTSDAIKLQNSQLQHENVQLRNDTKQLENDMSNLKKLQRVVDLQTMANLQNRTNHLEQEIQGTNSRQNLVISEANARKQDFIALFQKLQTMEYDVGKTLDTLNNKTYETENRMHSLEANFQSTNANVQKKLDAISNRAIFTASPPPGFVSASGVIPFRILKTNYGINSLSSLRNNGIFTVEKEGYYLISCFVNTNTPNADFDIKHNSTIIASATKHGDSGLETHAVTITAYLNFRDTVKVTARVTMYVDSAPDSMFTVMQII</sequence>
<dbReference type="InterPro" id="IPR008983">
    <property type="entry name" value="Tumour_necrosis_fac-like_dom"/>
</dbReference>
<evidence type="ECO:0000256" key="1">
    <source>
        <dbReference type="SAM" id="Coils"/>
    </source>
</evidence>
<proteinExistence type="predicted"/>
<organism evidence="2 3">
    <name type="scientific">Mytilus edulis</name>
    <name type="common">Blue mussel</name>
    <dbReference type="NCBI Taxonomy" id="6550"/>
    <lineage>
        <taxon>Eukaryota</taxon>
        <taxon>Metazoa</taxon>
        <taxon>Spiralia</taxon>
        <taxon>Lophotrochozoa</taxon>
        <taxon>Mollusca</taxon>
        <taxon>Bivalvia</taxon>
        <taxon>Autobranchia</taxon>
        <taxon>Pteriomorphia</taxon>
        <taxon>Mytilida</taxon>
        <taxon>Mytiloidea</taxon>
        <taxon>Mytilidae</taxon>
        <taxon>Mytilinae</taxon>
        <taxon>Mytilus</taxon>
    </lineage>
</organism>
<evidence type="ECO:0008006" key="4">
    <source>
        <dbReference type="Google" id="ProtNLM"/>
    </source>
</evidence>
<gene>
    <name evidence="2" type="ORF">MEDL_8389</name>
</gene>
<dbReference type="Proteomes" id="UP000683360">
    <property type="component" value="Unassembled WGS sequence"/>
</dbReference>
<dbReference type="AlphaFoldDB" id="A0A8S3QEQ1"/>
<dbReference type="EMBL" id="CAJPWZ010000459">
    <property type="protein sequence ID" value="CAG2193066.1"/>
    <property type="molecule type" value="Genomic_DNA"/>
</dbReference>
<keyword evidence="1" id="KW-0175">Coiled coil</keyword>
<dbReference type="Gene3D" id="2.60.120.40">
    <property type="match status" value="1"/>
</dbReference>
<dbReference type="OrthoDB" id="6151621at2759"/>
<name>A0A8S3QEQ1_MYTED</name>